<name>A0A840W5Q9_9ACTN</name>
<evidence type="ECO:0000313" key="1">
    <source>
        <dbReference type="EMBL" id="MBB5480090.1"/>
    </source>
</evidence>
<keyword evidence="2" id="KW-1185">Reference proteome</keyword>
<organism evidence="1 2">
    <name type="scientific">Micromonospora parathelypteridis</name>
    <dbReference type="NCBI Taxonomy" id="1839617"/>
    <lineage>
        <taxon>Bacteria</taxon>
        <taxon>Bacillati</taxon>
        <taxon>Actinomycetota</taxon>
        <taxon>Actinomycetes</taxon>
        <taxon>Micromonosporales</taxon>
        <taxon>Micromonosporaceae</taxon>
        <taxon>Micromonospora</taxon>
    </lineage>
</organism>
<protein>
    <submittedName>
        <fullName evidence="1">Uncharacterized protein</fullName>
    </submittedName>
</protein>
<dbReference type="EMBL" id="JACHDP010000001">
    <property type="protein sequence ID" value="MBB5480090.1"/>
    <property type="molecule type" value="Genomic_DNA"/>
</dbReference>
<dbReference type="AlphaFoldDB" id="A0A840W5Q9"/>
<gene>
    <name evidence="1" type="ORF">HNR20_004595</name>
</gene>
<evidence type="ECO:0000313" key="2">
    <source>
        <dbReference type="Proteomes" id="UP000586947"/>
    </source>
</evidence>
<dbReference type="Proteomes" id="UP000586947">
    <property type="component" value="Unassembled WGS sequence"/>
</dbReference>
<comment type="caution">
    <text evidence="1">The sequence shown here is derived from an EMBL/GenBank/DDBJ whole genome shotgun (WGS) entry which is preliminary data.</text>
</comment>
<proteinExistence type="predicted"/>
<sequence>MAIVIDAWAMTVPTKVVPVPIVAELPIFQKTLQAEAPLVRTTLLFDAVVSDESTWKM</sequence>
<reference evidence="1 2" key="1">
    <citation type="submission" date="2020-08" db="EMBL/GenBank/DDBJ databases">
        <title>Sequencing the genomes of 1000 actinobacteria strains.</title>
        <authorList>
            <person name="Klenk H.-P."/>
        </authorList>
    </citation>
    <scope>NUCLEOTIDE SEQUENCE [LARGE SCALE GENOMIC DNA]</scope>
    <source>
        <strain evidence="1 2">DSM 103125</strain>
    </source>
</reference>
<accession>A0A840W5Q9</accession>